<dbReference type="EMBL" id="JAYXUG010000013">
    <property type="protein sequence ID" value="MEC6833015.1"/>
    <property type="molecule type" value="Genomic_DNA"/>
</dbReference>
<dbReference type="Proteomes" id="UP001306119">
    <property type="component" value="Unassembled WGS sequence"/>
</dbReference>
<sequence length="169" mass="18814">MADKECNTLLNSKGNKVPLRPTLTPEMIKFAVLDTAVCNFDEESLKTLADDIAECYSTYDCGYDLAKKLDDDHGYDVDSSIVDDMGCVISNIDNVLKLAEKDWMTAYSPLPPFEIGSRLTTWDDKGVITGINEYSAATYSVLMDSEPKDSTTRRLIKFEYAVLEEPAAK</sequence>
<protein>
    <submittedName>
        <fullName evidence="1">Uncharacterized protein</fullName>
    </submittedName>
</protein>
<name>A0ABU6L9D8_9GAMM</name>
<keyword evidence="2" id="KW-1185">Reference proteome</keyword>
<evidence type="ECO:0000313" key="1">
    <source>
        <dbReference type="EMBL" id="MEC6833015.1"/>
    </source>
</evidence>
<gene>
    <name evidence="1" type="ORF">VXS06_14705</name>
</gene>
<accession>A0ABU6L9D8</accession>
<proteinExistence type="predicted"/>
<organism evidence="1 2">
    <name type="scientific">Photobacterium toruni</name>
    <dbReference type="NCBI Taxonomy" id="1935446"/>
    <lineage>
        <taxon>Bacteria</taxon>
        <taxon>Pseudomonadati</taxon>
        <taxon>Pseudomonadota</taxon>
        <taxon>Gammaproteobacteria</taxon>
        <taxon>Vibrionales</taxon>
        <taxon>Vibrionaceae</taxon>
        <taxon>Photobacterium</taxon>
    </lineage>
</organism>
<comment type="caution">
    <text evidence="1">The sequence shown here is derived from an EMBL/GenBank/DDBJ whole genome shotgun (WGS) entry which is preliminary data.</text>
</comment>
<dbReference type="RefSeq" id="WP_327775315.1">
    <property type="nucleotide sequence ID" value="NZ_JAYXUG010000013.1"/>
</dbReference>
<evidence type="ECO:0000313" key="2">
    <source>
        <dbReference type="Proteomes" id="UP001306119"/>
    </source>
</evidence>
<reference evidence="1 2" key="1">
    <citation type="submission" date="2024-01" db="EMBL/GenBank/DDBJ databases">
        <title>Active colonisers of the gastrointestinal tract of Atlantic salmon farmed in a warm water region.</title>
        <authorList>
            <person name="Bowman J.P."/>
        </authorList>
    </citation>
    <scope>NUCLEOTIDE SEQUENCE [LARGE SCALE GENOMIC DNA]</scope>
    <source>
        <strain evidence="1 2">S3MW1</strain>
    </source>
</reference>